<evidence type="ECO:0000256" key="1">
    <source>
        <dbReference type="SAM" id="MobiDB-lite"/>
    </source>
</evidence>
<dbReference type="VEuPathDB" id="FungiDB:CLUG_02837"/>
<evidence type="ECO:0000313" key="2">
    <source>
        <dbReference type="EMBL" id="EEQ38710.1"/>
    </source>
</evidence>
<evidence type="ECO:0000313" key="3">
    <source>
        <dbReference type="Proteomes" id="UP000007703"/>
    </source>
</evidence>
<feature type="compositionally biased region" description="Low complexity" evidence="1">
    <location>
        <begin position="24"/>
        <end position="37"/>
    </location>
</feature>
<dbReference type="PANTHER" id="PTHR37449">
    <property type="match status" value="1"/>
</dbReference>
<feature type="region of interest" description="Disordered" evidence="1">
    <location>
        <begin position="1"/>
        <end position="38"/>
    </location>
</feature>
<dbReference type="HOGENOM" id="CLU_1019432_0_0_1"/>
<dbReference type="EMBL" id="CH408078">
    <property type="protein sequence ID" value="EEQ38710.1"/>
    <property type="molecule type" value="Genomic_DNA"/>
</dbReference>
<dbReference type="AlphaFoldDB" id="C4Y2S4"/>
<proteinExistence type="predicted"/>
<accession>C4Y2S4</accession>
<dbReference type="InParanoid" id="C4Y2S4"/>
<sequence length="273" mass="28049">MWRSKRPGRNKAGSMSVGSLVAATTTTPWSSSTPSISLSNDVSTFWPARVADSSRQAKASISSKNTIDGAAARALRKISRTARSLSPTYLLNTSGPLTAKKLRPDSDASALAASVLEQPGGPYNKTPLGAEMPRRAKVGAAESGSCTTSVSFCLSACWPAMSAQATRGISKKISRMADGRTSASAASKSRASTCVSTCEPEASETESMGSLSTGPASLSVSGMLSVSGSLSVSGPFPVVSLWCPVVSLWSLASARPMARITPSRHTAAKSAPT</sequence>
<name>C4Y2S4_CLAL4</name>
<gene>
    <name evidence="2" type="ORF">CLUG_02837</name>
</gene>
<dbReference type="KEGG" id="clu:CLUG_02837"/>
<dbReference type="Proteomes" id="UP000007703">
    <property type="component" value="Unassembled WGS sequence"/>
</dbReference>
<organism evidence="2 3">
    <name type="scientific">Clavispora lusitaniae (strain ATCC 42720)</name>
    <name type="common">Yeast</name>
    <name type="synonym">Candida lusitaniae</name>
    <dbReference type="NCBI Taxonomy" id="306902"/>
    <lineage>
        <taxon>Eukaryota</taxon>
        <taxon>Fungi</taxon>
        <taxon>Dikarya</taxon>
        <taxon>Ascomycota</taxon>
        <taxon>Saccharomycotina</taxon>
        <taxon>Pichiomycetes</taxon>
        <taxon>Metschnikowiaceae</taxon>
        <taxon>Clavispora</taxon>
    </lineage>
</organism>
<dbReference type="PANTHER" id="PTHR37449:SF1">
    <property type="entry name" value="OS02G0159950 PROTEIN"/>
    <property type="match status" value="1"/>
</dbReference>
<protein>
    <submittedName>
        <fullName evidence="2">Uncharacterized protein</fullName>
    </submittedName>
</protein>
<reference evidence="2 3" key="1">
    <citation type="journal article" date="2009" name="Nature">
        <title>Evolution of pathogenicity and sexual reproduction in eight Candida genomes.</title>
        <authorList>
            <person name="Butler G."/>
            <person name="Rasmussen M.D."/>
            <person name="Lin M.F."/>
            <person name="Santos M.A."/>
            <person name="Sakthikumar S."/>
            <person name="Munro C.A."/>
            <person name="Rheinbay E."/>
            <person name="Grabherr M."/>
            <person name="Forche A."/>
            <person name="Reedy J.L."/>
            <person name="Agrafioti I."/>
            <person name="Arnaud M.B."/>
            <person name="Bates S."/>
            <person name="Brown A.J."/>
            <person name="Brunke S."/>
            <person name="Costanzo M.C."/>
            <person name="Fitzpatrick D.A."/>
            <person name="de Groot P.W."/>
            <person name="Harris D."/>
            <person name="Hoyer L.L."/>
            <person name="Hube B."/>
            <person name="Klis F.M."/>
            <person name="Kodira C."/>
            <person name="Lennard N."/>
            <person name="Logue M.E."/>
            <person name="Martin R."/>
            <person name="Neiman A.M."/>
            <person name="Nikolaou E."/>
            <person name="Quail M.A."/>
            <person name="Quinn J."/>
            <person name="Santos M.C."/>
            <person name="Schmitzberger F.F."/>
            <person name="Sherlock G."/>
            <person name="Shah P."/>
            <person name="Silverstein K.A."/>
            <person name="Skrzypek M.S."/>
            <person name="Soll D."/>
            <person name="Staggs R."/>
            <person name="Stansfield I."/>
            <person name="Stumpf M.P."/>
            <person name="Sudbery P.E."/>
            <person name="Srikantha T."/>
            <person name="Zeng Q."/>
            <person name="Berman J."/>
            <person name="Berriman M."/>
            <person name="Heitman J."/>
            <person name="Gow N.A."/>
            <person name="Lorenz M.C."/>
            <person name="Birren B.W."/>
            <person name="Kellis M."/>
            <person name="Cuomo C.A."/>
        </authorList>
    </citation>
    <scope>NUCLEOTIDE SEQUENCE [LARGE SCALE GENOMIC DNA]</scope>
    <source>
        <strain evidence="2 3">ATCC 42720</strain>
    </source>
</reference>